<proteinExistence type="predicted"/>
<evidence type="ECO:0000313" key="3">
    <source>
        <dbReference type="Proteomes" id="UP000594261"/>
    </source>
</evidence>
<feature type="transmembrane region" description="Helical" evidence="1">
    <location>
        <begin position="50"/>
        <end position="67"/>
    </location>
</feature>
<evidence type="ECO:0000313" key="2">
    <source>
        <dbReference type="EnsemblPlants" id="QL01p050041:mrna:CDS:1"/>
    </source>
</evidence>
<keyword evidence="1" id="KW-1133">Transmembrane helix</keyword>
<feature type="transmembrane region" description="Helical" evidence="1">
    <location>
        <begin position="114"/>
        <end position="135"/>
    </location>
</feature>
<dbReference type="AlphaFoldDB" id="A0A7N2KQR6"/>
<feature type="transmembrane region" description="Helical" evidence="1">
    <location>
        <begin position="141"/>
        <end position="160"/>
    </location>
</feature>
<dbReference type="PANTHER" id="PTHR34115:SF5">
    <property type="entry name" value="PROTEIN, PUTATIVE-RELATED"/>
    <property type="match status" value="1"/>
</dbReference>
<dbReference type="InParanoid" id="A0A7N2KQR6"/>
<evidence type="ECO:0000256" key="1">
    <source>
        <dbReference type="SAM" id="Phobius"/>
    </source>
</evidence>
<feature type="transmembrane region" description="Helical" evidence="1">
    <location>
        <begin position="82"/>
        <end position="102"/>
    </location>
</feature>
<dbReference type="InterPro" id="IPR053258">
    <property type="entry name" value="Ca-permeable_cation_channel"/>
</dbReference>
<organism evidence="2 3">
    <name type="scientific">Quercus lobata</name>
    <name type="common">Valley oak</name>
    <dbReference type="NCBI Taxonomy" id="97700"/>
    <lineage>
        <taxon>Eukaryota</taxon>
        <taxon>Viridiplantae</taxon>
        <taxon>Streptophyta</taxon>
        <taxon>Embryophyta</taxon>
        <taxon>Tracheophyta</taxon>
        <taxon>Spermatophyta</taxon>
        <taxon>Magnoliopsida</taxon>
        <taxon>eudicotyledons</taxon>
        <taxon>Gunneridae</taxon>
        <taxon>Pentapetalae</taxon>
        <taxon>rosids</taxon>
        <taxon>fabids</taxon>
        <taxon>Fagales</taxon>
        <taxon>Fagaceae</taxon>
        <taxon>Quercus</taxon>
    </lineage>
</organism>
<name>A0A7N2KQR6_QUELO</name>
<dbReference type="PANTHER" id="PTHR34115">
    <property type="entry name" value="PROTEIN, PUTATIVE-RELATED"/>
    <property type="match status" value="1"/>
</dbReference>
<keyword evidence="1" id="KW-0812">Transmembrane</keyword>
<protein>
    <submittedName>
        <fullName evidence="2">Uncharacterized protein</fullName>
    </submittedName>
</protein>
<accession>A0A7N2KQR6</accession>
<dbReference type="OMA" id="ITIKIAI"/>
<sequence>MDSVARANTFLGHQWGSLFSHAQFPCGVTFNILRCNIAQQALTSPSSRHVILVFIVPILVNLIEVKFEGKSYSPFETHPKTMMVAIVSLLLYCSTYGAELAFSPQRPTSKFSRVLCCFMSLFGSFSLVSLASILLPDCLQFVLYTACILLSMGEYLHGIIKKLCKWIHQSVLKKIFSALQARQWHTTHPPLQQIPIDVNHMLSM</sequence>
<keyword evidence="1" id="KW-0472">Membrane</keyword>
<reference evidence="2" key="2">
    <citation type="submission" date="2021-01" db="UniProtKB">
        <authorList>
            <consortium name="EnsemblPlants"/>
        </authorList>
    </citation>
    <scope>IDENTIFICATION</scope>
</reference>
<dbReference type="Proteomes" id="UP000594261">
    <property type="component" value="Chromosome 1"/>
</dbReference>
<dbReference type="Gramene" id="QL01p050041:mrna">
    <property type="protein sequence ID" value="QL01p050041:mrna:CDS:1"/>
    <property type="gene ID" value="QL01p050041"/>
</dbReference>
<keyword evidence="3" id="KW-1185">Reference proteome</keyword>
<dbReference type="EMBL" id="LRBV02000001">
    <property type="status" value="NOT_ANNOTATED_CDS"/>
    <property type="molecule type" value="Genomic_DNA"/>
</dbReference>
<reference evidence="2 3" key="1">
    <citation type="journal article" date="2016" name="G3 (Bethesda)">
        <title>First Draft Assembly and Annotation of the Genome of a California Endemic Oak Quercus lobata Nee (Fagaceae).</title>
        <authorList>
            <person name="Sork V.L."/>
            <person name="Fitz-Gibbon S.T."/>
            <person name="Puiu D."/>
            <person name="Crepeau M."/>
            <person name="Gugger P.F."/>
            <person name="Sherman R."/>
            <person name="Stevens K."/>
            <person name="Langley C.H."/>
            <person name="Pellegrini M."/>
            <person name="Salzberg S.L."/>
        </authorList>
    </citation>
    <scope>NUCLEOTIDE SEQUENCE [LARGE SCALE GENOMIC DNA]</scope>
    <source>
        <strain evidence="2 3">cv. SW786</strain>
    </source>
</reference>
<dbReference type="EnsemblPlants" id="QL01p050041:mrna">
    <property type="protein sequence ID" value="QL01p050041:mrna:CDS:1"/>
    <property type="gene ID" value="QL01p050041"/>
</dbReference>